<evidence type="ECO:0000256" key="4">
    <source>
        <dbReference type="ARBA" id="ARBA00012809"/>
    </source>
</evidence>
<dbReference type="CDD" id="cd04731">
    <property type="entry name" value="HisF"/>
    <property type="match status" value="1"/>
</dbReference>
<dbReference type="RefSeq" id="WP_101357448.1">
    <property type="nucleotide sequence ID" value="NZ_NKXO01000002.1"/>
</dbReference>
<keyword evidence="6 11" id="KW-0368">Histidine biosynthesis</keyword>
<dbReference type="InterPro" id="IPR006062">
    <property type="entry name" value="His_biosynth"/>
</dbReference>
<dbReference type="SUPFAM" id="SSF51366">
    <property type="entry name" value="Ribulose-phoshate binding barrel"/>
    <property type="match status" value="1"/>
</dbReference>
<dbReference type="InterPro" id="IPR004651">
    <property type="entry name" value="HisF"/>
</dbReference>
<evidence type="ECO:0000256" key="11">
    <source>
        <dbReference type="RuleBase" id="RU003657"/>
    </source>
</evidence>
<dbReference type="Proteomes" id="UP000233387">
    <property type="component" value="Unassembled WGS sequence"/>
</dbReference>
<dbReference type="PANTHER" id="PTHR21235">
    <property type="entry name" value="IMIDAZOLE GLYCEROL PHOSPHATE SYNTHASE SUBUNIT HISF/H IGP SYNTHASE SUBUNIT HISF/H"/>
    <property type="match status" value="1"/>
</dbReference>
<evidence type="ECO:0000256" key="3">
    <source>
        <dbReference type="ARBA" id="ARBA00011152"/>
    </source>
</evidence>
<dbReference type="GO" id="GO:0000105">
    <property type="term" value="P:L-histidine biosynthetic process"/>
    <property type="evidence" value="ECO:0007669"/>
    <property type="project" value="UniProtKB-UniPathway"/>
</dbReference>
<evidence type="ECO:0000256" key="8">
    <source>
        <dbReference type="ARBA" id="ARBA00025475"/>
    </source>
</evidence>
<dbReference type="Pfam" id="PF00977">
    <property type="entry name" value="His_biosynth"/>
    <property type="match status" value="1"/>
</dbReference>
<proteinExistence type="inferred from homology"/>
<keyword evidence="13" id="KW-1185">Reference proteome</keyword>
<protein>
    <recommendedName>
        <fullName evidence="4">imidazole glycerol-phosphate synthase</fullName>
        <ecNumber evidence="4">4.3.2.10</ecNumber>
    </recommendedName>
    <alternativeName>
        <fullName evidence="9">IGP synthase cyclase subunit</fullName>
    </alternativeName>
</protein>
<dbReference type="EMBL" id="NKXO01000002">
    <property type="protein sequence ID" value="PKQ70839.1"/>
    <property type="molecule type" value="Genomic_DNA"/>
</dbReference>
<dbReference type="InterPro" id="IPR050064">
    <property type="entry name" value="IGPS_HisA/HisF"/>
</dbReference>
<sequence length="289" mass="32527">MLKRRIIAVLTVKDDIVVQSIGFQKYLPIGKPEIAVEFLNKWGIDEIAYNDISATSKGKKPNFELIKKVAKKCFVPLAVGGGISSLEDVRKLTQSGADKVIVNNLLLQNPDVVKSIAENFGNQCLIVSLDIKKDGQTYKPYHYLTQKYLPYNLQEWISRIETLGAGELLVNNVDRDGSYQGFDIEALKIIQNFTSIPIIALGGAKNARSFIELFEQTQVDAGAAGNFFHFTEHSVNICKAQINQFQPWVRLETNANYQDNPIDTNGRLLKKEDDILEHLLFVKIEKEII</sequence>
<dbReference type="Gene3D" id="3.20.20.70">
    <property type="entry name" value="Aldolase class I"/>
    <property type="match status" value="1"/>
</dbReference>
<keyword evidence="5 11" id="KW-0028">Amino-acid biosynthesis</keyword>
<keyword evidence="7" id="KW-0456">Lyase</keyword>
<comment type="subunit">
    <text evidence="3">Heterodimer of HisH and HisF.</text>
</comment>
<evidence type="ECO:0000256" key="10">
    <source>
        <dbReference type="ARBA" id="ARBA00047838"/>
    </source>
</evidence>
<dbReference type="GO" id="GO:0000107">
    <property type="term" value="F:imidazoleglycerol-phosphate synthase activity"/>
    <property type="evidence" value="ECO:0007669"/>
    <property type="project" value="InterPro"/>
</dbReference>
<comment type="pathway">
    <text evidence="1">Amino-acid biosynthesis; L-histidine biosynthesis; L-histidine from 5-phospho-alpha-D-ribose 1-diphosphate: step 5/9.</text>
</comment>
<evidence type="ECO:0000256" key="6">
    <source>
        <dbReference type="ARBA" id="ARBA00023102"/>
    </source>
</evidence>
<dbReference type="AlphaFoldDB" id="A0A2N3IKH6"/>
<dbReference type="EC" id="4.3.2.10" evidence="4"/>
<dbReference type="InterPro" id="IPR013785">
    <property type="entry name" value="Aldolase_TIM"/>
</dbReference>
<evidence type="ECO:0000313" key="12">
    <source>
        <dbReference type="EMBL" id="PKQ70839.1"/>
    </source>
</evidence>
<dbReference type="UniPathway" id="UPA00031">
    <property type="reaction ID" value="UER00010"/>
</dbReference>
<gene>
    <name evidence="12" type="ORF">Rain11_0185</name>
</gene>
<accession>A0A2N3IKH6</accession>
<evidence type="ECO:0000256" key="7">
    <source>
        <dbReference type="ARBA" id="ARBA00023239"/>
    </source>
</evidence>
<evidence type="ECO:0000256" key="5">
    <source>
        <dbReference type="ARBA" id="ARBA00022605"/>
    </source>
</evidence>
<dbReference type="GO" id="GO:0016829">
    <property type="term" value="F:lyase activity"/>
    <property type="evidence" value="ECO:0007669"/>
    <property type="project" value="UniProtKB-KW"/>
</dbReference>
<comment type="similarity">
    <text evidence="2 11">Belongs to the HisA/HisF family.</text>
</comment>
<reference evidence="12 13" key="1">
    <citation type="submission" date="2017-06" db="EMBL/GenBank/DDBJ databases">
        <title>Raineya orbicola gen. nov., sp. nov. a slightly thermophilic bacterium of the phylum Bacteroidetes and the description of Raineyaceae fam. nov.</title>
        <authorList>
            <person name="Albuquerque L."/>
            <person name="Polonia A.R.M."/>
            <person name="Barroso C."/>
            <person name="Froufe H.J.C."/>
            <person name="Lage O."/>
            <person name="Lobo-Da-Cunha A."/>
            <person name="Egas C."/>
            <person name="Da Costa M.S."/>
        </authorList>
    </citation>
    <scope>NUCLEOTIDE SEQUENCE [LARGE SCALE GENOMIC DNA]</scope>
    <source>
        <strain evidence="12 13">SPSPC-11</strain>
    </source>
</reference>
<comment type="function">
    <text evidence="8">IGPS catalyzes the conversion of PRFAR and glutamine to IGP, AICAR and glutamate. The HisF subunit catalyzes the cyclization activity that produces IGP and AICAR from PRFAR using the ammonia provided by the HisH subunit.</text>
</comment>
<evidence type="ECO:0000256" key="2">
    <source>
        <dbReference type="ARBA" id="ARBA00009667"/>
    </source>
</evidence>
<comment type="caution">
    <text evidence="12">The sequence shown here is derived from an EMBL/GenBank/DDBJ whole genome shotgun (WGS) entry which is preliminary data.</text>
</comment>
<dbReference type="OrthoDB" id="9781903at2"/>
<evidence type="ECO:0000313" key="13">
    <source>
        <dbReference type="Proteomes" id="UP000233387"/>
    </source>
</evidence>
<organism evidence="12 13">
    <name type="scientific">Raineya orbicola</name>
    <dbReference type="NCBI Taxonomy" id="2016530"/>
    <lineage>
        <taxon>Bacteria</taxon>
        <taxon>Pseudomonadati</taxon>
        <taxon>Bacteroidota</taxon>
        <taxon>Cytophagia</taxon>
        <taxon>Cytophagales</taxon>
        <taxon>Raineyaceae</taxon>
        <taxon>Raineya</taxon>
    </lineage>
</organism>
<dbReference type="PANTHER" id="PTHR21235:SF2">
    <property type="entry name" value="IMIDAZOLE GLYCEROL PHOSPHATE SYNTHASE HISHF"/>
    <property type="match status" value="1"/>
</dbReference>
<dbReference type="InterPro" id="IPR011060">
    <property type="entry name" value="RibuloseP-bd_barrel"/>
</dbReference>
<comment type="catalytic activity">
    <reaction evidence="10">
        <text>5-[(5-phospho-1-deoxy-D-ribulos-1-ylimino)methylamino]-1-(5-phospho-beta-D-ribosyl)imidazole-4-carboxamide + L-glutamine = D-erythro-1-(imidazol-4-yl)glycerol 3-phosphate + 5-amino-1-(5-phospho-beta-D-ribosyl)imidazole-4-carboxamide + L-glutamate + H(+)</text>
        <dbReference type="Rhea" id="RHEA:24793"/>
        <dbReference type="ChEBI" id="CHEBI:15378"/>
        <dbReference type="ChEBI" id="CHEBI:29985"/>
        <dbReference type="ChEBI" id="CHEBI:58278"/>
        <dbReference type="ChEBI" id="CHEBI:58359"/>
        <dbReference type="ChEBI" id="CHEBI:58475"/>
        <dbReference type="ChEBI" id="CHEBI:58525"/>
        <dbReference type="EC" id="4.3.2.10"/>
    </reaction>
</comment>
<name>A0A2N3IKH6_9BACT</name>
<evidence type="ECO:0000256" key="9">
    <source>
        <dbReference type="ARBA" id="ARBA00030264"/>
    </source>
</evidence>
<evidence type="ECO:0000256" key="1">
    <source>
        <dbReference type="ARBA" id="ARBA00005091"/>
    </source>
</evidence>